<sequence length="132" mass="14242">MASKIKNIIIFTIIAASLILIYIFFIKKAPEEENFISSSNTASSDTNTLQQNSLIARDFLSVLLSVKSIKLNDTIFSDGAFVQLHDSSILLTSPSPGDQGRLNPFAPIGYEAAITPPPPAPPTPPSEENKPN</sequence>
<organism evidence="3 4">
    <name type="scientific">Candidatus Nomurabacteria bacterium GW2011_GWB1_35_20</name>
    <dbReference type="NCBI Taxonomy" id="1618740"/>
    <lineage>
        <taxon>Bacteria</taxon>
        <taxon>Candidatus Nomuraibacteriota</taxon>
    </lineage>
</organism>
<accession>A0A0G0BSS6</accession>
<dbReference type="AlphaFoldDB" id="A0A0G0BSS6"/>
<feature type="compositionally biased region" description="Pro residues" evidence="1">
    <location>
        <begin position="115"/>
        <end position="125"/>
    </location>
</feature>
<keyword evidence="2" id="KW-0812">Transmembrane</keyword>
<evidence type="ECO:0000313" key="3">
    <source>
        <dbReference type="EMBL" id="KKP72564.1"/>
    </source>
</evidence>
<dbReference type="EMBL" id="LBQE01000006">
    <property type="protein sequence ID" value="KKP72564.1"/>
    <property type="molecule type" value="Genomic_DNA"/>
</dbReference>
<keyword evidence="2" id="KW-0472">Membrane</keyword>
<dbReference type="Proteomes" id="UP000034923">
    <property type="component" value="Unassembled WGS sequence"/>
</dbReference>
<evidence type="ECO:0000313" key="4">
    <source>
        <dbReference type="Proteomes" id="UP000034923"/>
    </source>
</evidence>
<protein>
    <submittedName>
        <fullName evidence="3">Uncharacterized protein</fullName>
    </submittedName>
</protein>
<feature type="transmembrane region" description="Helical" evidence="2">
    <location>
        <begin position="7"/>
        <end position="25"/>
    </location>
</feature>
<proteinExistence type="predicted"/>
<comment type="caution">
    <text evidence="3">The sequence shown here is derived from an EMBL/GenBank/DDBJ whole genome shotgun (WGS) entry which is preliminary data.</text>
</comment>
<feature type="region of interest" description="Disordered" evidence="1">
    <location>
        <begin position="111"/>
        <end position="132"/>
    </location>
</feature>
<gene>
    <name evidence="3" type="ORF">UR70_C0006G0015</name>
</gene>
<evidence type="ECO:0000256" key="2">
    <source>
        <dbReference type="SAM" id="Phobius"/>
    </source>
</evidence>
<reference evidence="3 4" key="1">
    <citation type="journal article" date="2015" name="Nature">
        <title>rRNA introns, odd ribosomes, and small enigmatic genomes across a large radiation of phyla.</title>
        <authorList>
            <person name="Brown C.T."/>
            <person name="Hug L.A."/>
            <person name="Thomas B.C."/>
            <person name="Sharon I."/>
            <person name="Castelle C.J."/>
            <person name="Singh A."/>
            <person name="Wilkins M.J."/>
            <person name="Williams K.H."/>
            <person name="Banfield J.F."/>
        </authorList>
    </citation>
    <scope>NUCLEOTIDE SEQUENCE [LARGE SCALE GENOMIC DNA]</scope>
</reference>
<name>A0A0G0BSS6_9BACT</name>
<evidence type="ECO:0000256" key="1">
    <source>
        <dbReference type="SAM" id="MobiDB-lite"/>
    </source>
</evidence>
<keyword evidence="2" id="KW-1133">Transmembrane helix</keyword>